<accession>D3AC19</accession>
<sequence length="401" mass="47123">MLYQDDRQGGRMETVKLTREQARRFLLRRHGLLGGYQFEGKRGILEFVKQVGCIQFDPVNVCGRSPELVLLSRVKGFTKQMLHELLYQDRQLIDYFDKNLSIFATEDWPYFECYREQHRQWERSHADIETVSEQVKGIIAERGAVCSADLDMPGKVHWYWSDTKLSRAALEHLYFTGDLAVHHKKGTVKYYDLISRCVPEELLMQKDPLPDEREHQKWHVLRRIRSVGLLWNRPSDAWLNILNLNAAGRRSAFESLLKENVIVPVLIEGITEPFYMASEDRELADECGSGKNWKKRCEFLAPLDNLLWDRNLIRMIFDFDYKWEIYTPAEKRKYGHYVLPVLYGDRLIGRIEASYDRKEQQLNVKNIWYEPGVRRTEGMQQALSAAVNRLAEFNRGAEAEL</sequence>
<evidence type="ECO:0000313" key="1">
    <source>
        <dbReference type="EMBL" id="EFD00604.1"/>
    </source>
</evidence>
<reference evidence="1 2" key="1">
    <citation type="submission" date="2010-01" db="EMBL/GenBank/DDBJ databases">
        <authorList>
            <person name="Weinstock G."/>
            <person name="Sodergren E."/>
            <person name="Clifton S."/>
            <person name="Fulton L."/>
            <person name="Fulton B."/>
            <person name="Courtney L."/>
            <person name="Fronick C."/>
            <person name="Harrison M."/>
            <person name="Strong C."/>
            <person name="Farmer C."/>
            <person name="Delahaunty K."/>
            <person name="Markovic C."/>
            <person name="Hall O."/>
            <person name="Minx P."/>
            <person name="Tomlinson C."/>
            <person name="Mitreva M."/>
            <person name="Nelson J."/>
            <person name="Hou S."/>
            <person name="Wollam A."/>
            <person name="Pepin K.H."/>
            <person name="Johnson M."/>
            <person name="Bhonagiri V."/>
            <person name="Nash W.E."/>
            <person name="Warren W."/>
            <person name="Chinwalla A."/>
            <person name="Mardis E.R."/>
            <person name="Wilson R.K."/>
        </authorList>
    </citation>
    <scope>NUCLEOTIDE SEQUENCE [LARGE SCALE GENOMIC DNA]</scope>
    <source>
        <strain evidence="1 2">DSM 13479</strain>
    </source>
</reference>
<dbReference type="HOGENOM" id="CLU_043035_0_1_9"/>
<dbReference type="Proteomes" id="UP000004968">
    <property type="component" value="Unassembled WGS sequence"/>
</dbReference>
<gene>
    <name evidence="1" type="ORF">CLOSTHATH_01147</name>
</gene>
<name>D3AC19_9FIRM</name>
<comment type="caution">
    <text evidence="1">The sequence shown here is derived from an EMBL/GenBank/DDBJ whole genome shotgun (WGS) entry which is preliminary data.</text>
</comment>
<dbReference type="PANTHER" id="PTHR30528">
    <property type="entry name" value="CYTOPLASMIC PROTEIN"/>
    <property type="match status" value="1"/>
</dbReference>
<dbReference type="InterPro" id="IPR009351">
    <property type="entry name" value="AlkZ-like"/>
</dbReference>
<evidence type="ECO:0000313" key="2">
    <source>
        <dbReference type="Proteomes" id="UP000004968"/>
    </source>
</evidence>
<organism evidence="1 2">
    <name type="scientific">Hungatella hathewayi DSM 13479</name>
    <dbReference type="NCBI Taxonomy" id="566550"/>
    <lineage>
        <taxon>Bacteria</taxon>
        <taxon>Bacillati</taxon>
        <taxon>Bacillota</taxon>
        <taxon>Clostridia</taxon>
        <taxon>Lachnospirales</taxon>
        <taxon>Lachnospiraceae</taxon>
        <taxon>Hungatella</taxon>
    </lineage>
</organism>
<dbReference type="AlphaFoldDB" id="D3AC19"/>
<proteinExistence type="predicted"/>
<dbReference type="PANTHER" id="PTHR30528:SF0">
    <property type="entry name" value="CYTOPLASMIC PROTEIN"/>
    <property type="match status" value="1"/>
</dbReference>
<evidence type="ECO:0008006" key="3">
    <source>
        <dbReference type="Google" id="ProtNLM"/>
    </source>
</evidence>
<dbReference type="EMBL" id="ACIO01000078">
    <property type="protein sequence ID" value="EFD00604.1"/>
    <property type="molecule type" value="Genomic_DNA"/>
</dbReference>
<protein>
    <recommendedName>
        <fullName evidence="3">Winged helix-turn-helix domain-containing protein</fullName>
    </recommendedName>
</protein>
<dbReference type="Pfam" id="PF06224">
    <property type="entry name" value="AlkZ-like"/>
    <property type="match status" value="1"/>
</dbReference>